<organism evidence="1 2">
    <name type="scientific">Bradyrhizobium pachyrhizi</name>
    <dbReference type="NCBI Taxonomy" id="280333"/>
    <lineage>
        <taxon>Bacteria</taxon>
        <taxon>Pseudomonadati</taxon>
        <taxon>Pseudomonadota</taxon>
        <taxon>Alphaproteobacteria</taxon>
        <taxon>Hyphomicrobiales</taxon>
        <taxon>Nitrobacteraceae</taxon>
        <taxon>Bradyrhizobium</taxon>
    </lineage>
</organism>
<protein>
    <submittedName>
        <fullName evidence="1">Uncharacterized protein</fullName>
    </submittedName>
</protein>
<dbReference type="AlphaFoldDB" id="A0A844STE9"/>
<sequence>MSPLEAICRWLGSQDLDTQLDFAAYAAPSIFEGSDILTLGGPEHLDALLRWLTEPELDPRAAAGRALTFRIVFEYFAQSRIRGDGWKRTEELERKILEQAKCDGRLAAARKTQRKLQLLPARKENWYCVVKSWNRLAATYLTREALANNASPRWSLRVISTGDCSPTVARSREISSDLSFVRIRRRRLV</sequence>
<comment type="caution">
    <text evidence="1">The sequence shown here is derived from an EMBL/GenBank/DDBJ whole genome shotgun (WGS) entry which is preliminary data.</text>
</comment>
<dbReference type="Proteomes" id="UP000436468">
    <property type="component" value="Unassembled WGS sequence"/>
</dbReference>
<reference evidence="1 2" key="1">
    <citation type="submission" date="2019-12" db="EMBL/GenBank/DDBJ databases">
        <title>Draft genome sequences Bradyrhizobium cajani AMBPC1010, Bradyrhizobium pachyrhizi AMBPC1040 and Bradyrhizobium yuanmingense ALSPC3051, three plant growth promoting strains isolated from nodules of Cajanus cajan L. in Dominican Republic.</title>
        <authorList>
            <person name="Flores-Felix J.D."/>
            <person name="Araujo J."/>
            <person name="Diaz-Alcantara C."/>
            <person name="Gonzalez-Andres F."/>
            <person name="Velazquez E."/>
        </authorList>
    </citation>
    <scope>NUCLEOTIDE SEQUENCE [LARGE SCALE GENOMIC DNA]</scope>
    <source>
        <strain evidence="1 2">1040</strain>
    </source>
</reference>
<evidence type="ECO:0000313" key="2">
    <source>
        <dbReference type="Proteomes" id="UP000436468"/>
    </source>
</evidence>
<evidence type="ECO:0000313" key="1">
    <source>
        <dbReference type="EMBL" id="MVT70258.1"/>
    </source>
</evidence>
<accession>A0A844STE9</accession>
<dbReference type="RefSeq" id="WP_157348239.1">
    <property type="nucleotide sequence ID" value="NZ_WQNF01000040.1"/>
</dbReference>
<keyword evidence="2" id="KW-1185">Reference proteome</keyword>
<dbReference type="EMBL" id="WQNF01000040">
    <property type="protein sequence ID" value="MVT70258.1"/>
    <property type="molecule type" value="Genomic_DNA"/>
</dbReference>
<proteinExistence type="predicted"/>
<gene>
    <name evidence="1" type="ORF">GPL21_34845</name>
</gene>
<name>A0A844STE9_9BRAD</name>